<dbReference type="AlphaFoldDB" id="A0AAP0NSN3"/>
<evidence type="ECO:0000256" key="1">
    <source>
        <dbReference type="SAM" id="Phobius"/>
    </source>
</evidence>
<sequence length="575" mass="65734">MNSSVSPSSCFFFIPCRPFDSHRRVSSHSIGSSPDRILNFTLSIRHRTLGFPASVFGTKVELSWLSPDRNAVEDYGGWSVLESRIDENNKGLKSFFVVVVGATAAILLAAAAHRVYFSRKGFTFQFKNPLNIRGVPISQSTDGQSKVAISSDLKPDSVVSEKIQSYAPDDTHETNVSAEKLERLIIPVNADSTQQEALRILKELKIIEDDAKADELCTRREYARWLVKAYSTLERSAQHRIMPSLLQSHHVIQAFDDVTINDPDFWSIQSLAESGLVLSKLSDKNFFDADGQEGKGSIKFSAESFISRLDLISWKAQLEYSWIPGIDQEISRKKLDFIDMRTINHRASPELFVDMMAGDKSILRKVFGQIKRFQPDKPATKAQAAVALTSGRMTAAIHSELFRLEAEKSSRLSEMEEIRYELLLRGDILRFWDDKRQELKAFEEEIAMRFQTAIHDLNEEKNTREKSLVDYVKEKTTLDCQRQLLSSLKEEVNQMSERLAFESSSLVIEQQNLEYMSSELQVKQDTMIEAKSILESEKEALHILRSWVEDEARRNQACAKILEEVWRRWKWDDVA</sequence>
<protein>
    <recommendedName>
        <fullName evidence="4">SLH domain-containing protein</fullName>
    </recommendedName>
</protein>
<keyword evidence="1" id="KW-1133">Transmembrane helix</keyword>
<evidence type="ECO:0000313" key="3">
    <source>
        <dbReference type="Proteomes" id="UP001419268"/>
    </source>
</evidence>
<dbReference type="PANTHER" id="PTHR33740">
    <property type="entry name" value="GPI-ANCHORED ADHESIN-LIKE PROTEIN"/>
    <property type="match status" value="1"/>
</dbReference>
<name>A0AAP0NSN3_9MAGN</name>
<accession>A0AAP0NSN3</accession>
<keyword evidence="1" id="KW-0472">Membrane</keyword>
<organism evidence="2 3">
    <name type="scientific">Stephania cephalantha</name>
    <dbReference type="NCBI Taxonomy" id="152367"/>
    <lineage>
        <taxon>Eukaryota</taxon>
        <taxon>Viridiplantae</taxon>
        <taxon>Streptophyta</taxon>
        <taxon>Embryophyta</taxon>
        <taxon>Tracheophyta</taxon>
        <taxon>Spermatophyta</taxon>
        <taxon>Magnoliopsida</taxon>
        <taxon>Ranunculales</taxon>
        <taxon>Menispermaceae</taxon>
        <taxon>Menispermoideae</taxon>
        <taxon>Cissampelideae</taxon>
        <taxon>Stephania</taxon>
    </lineage>
</organism>
<dbReference type="EMBL" id="JBBNAG010000007">
    <property type="protein sequence ID" value="KAK9118387.1"/>
    <property type="molecule type" value="Genomic_DNA"/>
</dbReference>
<keyword evidence="3" id="KW-1185">Reference proteome</keyword>
<evidence type="ECO:0008006" key="4">
    <source>
        <dbReference type="Google" id="ProtNLM"/>
    </source>
</evidence>
<keyword evidence="1" id="KW-0812">Transmembrane</keyword>
<gene>
    <name evidence="2" type="ORF">Scep_016480</name>
</gene>
<reference evidence="2 3" key="1">
    <citation type="submission" date="2024-01" db="EMBL/GenBank/DDBJ databases">
        <title>Genome assemblies of Stephania.</title>
        <authorList>
            <person name="Yang L."/>
        </authorList>
    </citation>
    <scope>NUCLEOTIDE SEQUENCE [LARGE SCALE GENOMIC DNA]</scope>
    <source>
        <strain evidence="2">JXDWG</strain>
        <tissue evidence="2">Leaf</tissue>
    </source>
</reference>
<comment type="caution">
    <text evidence="2">The sequence shown here is derived from an EMBL/GenBank/DDBJ whole genome shotgun (WGS) entry which is preliminary data.</text>
</comment>
<dbReference type="Proteomes" id="UP001419268">
    <property type="component" value="Unassembled WGS sequence"/>
</dbReference>
<evidence type="ECO:0000313" key="2">
    <source>
        <dbReference type="EMBL" id="KAK9118387.1"/>
    </source>
</evidence>
<feature type="transmembrane region" description="Helical" evidence="1">
    <location>
        <begin position="95"/>
        <end position="117"/>
    </location>
</feature>
<proteinExistence type="predicted"/>
<dbReference type="PANTHER" id="PTHR33740:SF1">
    <property type="entry name" value="SLH DOMAIN PROTEIN"/>
    <property type="match status" value="1"/>
</dbReference>